<dbReference type="Pfam" id="PF13568">
    <property type="entry name" value="OMP_b-brl_2"/>
    <property type="match status" value="1"/>
</dbReference>
<dbReference type="InterPro" id="IPR025665">
    <property type="entry name" value="Beta-barrel_OMP_2"/>
</dbReference>
<keyword evidence="1" id="KW-0732">Signal</keyword>
<gene>
    <name evidence="3" type="ORF">SAMN02746009_02382</name>
</gene>
<accession>A0A1M6Z0G0</accession>
<protein>
    <submittedName>
        <fullName evidence="3">Outer membrane protein beta-barrel domain-containing protein</fullName>
    </submittedName>
</protein>
<sequence>MKKLILSLALVGFSTLGAQAQSARLGLKAGGSLTTFTGDAADGEDQKFGFHAGLFANLGINSTFSIQPELLYSQKGSKESFGNTDVVNRFSYIDVPVLLHINARGLFFEVGPQVGFLVAAKTELGNLSQDIKNDFNTVDFGYVAGLGYQLSNGPGIGLRYNGGFTKLPKAVPVGNTTYQADLRNSAIQLYVTYIVGK</sequence>
<dbReference type="EMBL" id="FRAS01000012">
    <property type="protein sequence ID" value="SHL23842.1"/>
    <property type="molecule type" value="Genomic_DNA"/>
</dbReference>
<name>A0A1M6Z0G0_9BACT</name>
<feature type="chain" id="PRO_5012364609" evidence="1">
    <location>
        <begin position="21"/>
        <end position="197"/>
    </location>
</feature>
<reference evidence="4" key="1">
    <citation type="submission" date="2016-11" db="EMBL/GenBank/DDBJ databases">
        <authorList>
            <person name="Varghese N."/>
            <person name="Submissions S."/>
        </authorList>
    </citation>
    <scope>NUCLEOTIDE SEQUENCE [LARGE SCALE GENOMIC DNA]</scope>
    <source>
        <strain evidence="4">DSM 18569</strain>
    </source>
</reference>
<proteinExistence type="predicted"/>
<feature type="domain" description="Outer membrane protein beta-barrel" evidence="2">
    <location>
        <begin position="19"/>
        <end position="167"/>
    </location>
</feature>
<evidence type="ECO:0000313" key="4">
    <source>
        <dbReference type="Proteomes" id="UP000183947"/>
    </source>
</evidence>
<feature type="signal peptide" evidence="1">
    <location>
        <begin position="1"/>
        <end position="20"/>
    </location>
</feature>
<dbReference type="Proteomes" id="UP000183947">
    <property type="component" value="Unassembled WGS sequence"/>
</dbReference>
<evidence type="ECO:0000313" key="3">
    <source>
        <dbReference type="EMBL" id="SHL23842.1"/>
    </source>
</evidence>
<dbReference type="OrthoDB" id="838174at2"/>
<evidence type="ECO:0000256" key="1">
    <source>
        <dbReference type="SAM" id="SignalP"/>
    </source>
</evidence>
<keyword evidence="4" id="KW-1185">Reference proteome</keyword>
<dbReference type="STRING" id="1121959.SAMN02746009_02382"/>
<evidence type="ECO:0000259" key="2">
    <source>
        <dbReference type="Pfam" id="PF13568"/>
    </source>
</evidence>
<dbReference type="AlphaFoldDB" id="A0A1M6Z0G0"/>
<dbReference type="RefSeq" id="WP_073285052.1">
    <property type="nucleotide sequence ID" value="NZ_FRAS01000012.1"/>
</dbReference>
<organism evidence="3 4">
    <name type="scientific">Hymenobacter psychrotolerans DSM 18569</name>
    <dbReference type="NCBI Taxonomy" id="1121959"/>
    <lineage>
        <taxon>Bacteria</taxon>
        <taxon>Pseudomonadati</taxon>
        <taxon>Bacteroidota</taxon>
        <taxon>Cytophagia</taxon>
        <taxon>Cytophagales</taxon>
        <taxon>Hymenobacteraceae</taxon>
        <taxon>Hymenobacter</taxon>
    </lineage>
</organism>